<sequence length="451" mass="48890">MPETVRFAPSPTGEIHIGNARTALYNYAVAVQTGGSFILRFDDTDVERSRAEYAAAIEADLAWLGIEPSRLERQSERLAFYDAAADRLRAAGALYACYETPEELERKRALQRARGRPPVYDRAGLALTPGEKAAYEAEGRRPHWRFRLPDGARTWDDRCRGEQMVNLDSISDPVLVREDGTYLYTLTSVVDDIDMGVTLVVRGEDHITNTGVQIAIFEALGAAAPDFGHHNLLTRADGEPLSKRDNPLSLTRLRAEEVEPMAVASLAVLTGTSHPVEPVADLAALCARADLASISRGPATFDPADVERLNAALLHEMPFEAVAPWLAETYGVTDPAVWAALRGNLGRRRDIGPWIAILRDGPAAVQPGSADRPVLEAALQALPAEPWDEGTFKGWTSAVKAATGAKGKALFMPLRLALTGEEKGPELGPFFLLLGRDATARRLEAALARAG</sequence>
<dbReference type="InterPro" id="IPR014729">
    <property type="entry name" value="Rossmann-like_a/b/a_fold"/>
</dbReference>
<keyword evidence="4 8" id="KW-0547">Nucleotide-binding</keyword>
<evidence type="ECO:0000256" key="5">
    <source>
        <dbReference type="ARBA" id="ARBA00022840"/>
    </source>
</evidence>
<dbReference type="Pfam" id="PF00749">
    <property type="entry name" value="tRNA-synt_1c"/>
    <property type="match status" value="1"/>
</dbReference>
<dbReference type="Gene3D" id="1.10.10.350">
    <property type="match status" value="1"/>
</dbReference>
<dbReference type="Proteomes" id="UP000249590">
    <property type="component" value="Unassembled WGS sequence"/>
</dbReference>
<dbReference type="InterPro" id="IPR020058">
    <property type="entry name" value="Glu/Gln-tRNA-synth_Ib_cat-dom"/>
</dbReference>
<evidence type="ECO:0000259" key="10">
    <source>
        <dbReference type="Pfam" id="PF19269"/>
    </source>
</evidence>
<evidence type="ECO:0000256" key="1">
    <source>
        <dbReference type="ARBA" id="ARBA00007894"/>
    </source>
</evidence>
<dbReference type="InterPro" id="IPR000924">
    <property type="entry name" value="Glu/Gln-tRNA-synth"/>
</dbReference>
<feature type="short sequence motif" description="'KMSKS' region" evidence="8">
    <location>
        <begin position="240"/>
        <end position="244"/>
    </location>
</feature>
<keyword evidence="5 8" id="KW-0067">ATP-binding</keyword>
<feature type="domain" description="Glutamyl/glutaminyl-tRNA synthetase class Ib catalytic" evidence="9">
    <location>
        <begin position="5"/>
        <end position="274"/>
    </location>
</feature>
<keyword evidence="2 8" id="KW-0963">Cytoplasm</keyword>
<dbReference type="InterPro" id="IPR004527">
    <property type="entry name" value="Glu-tRNA-ligase_bac/mito"/>
</dbReference>
<dbReference type="InterPro" id="IPR001412">
    <property type="entry name" value="aa-tRNA-synth_I_CS"/>
</dbReference>
<evidence type="ECO:0000256" key="6">
    <source>
        <dbReference type="ARBA" id="ARBA00022917"/>
    </source>
</evidence>
<comment type="caution">
    <text evidence="8">Lacks conserved residue(s) required for the propagation of feature annotation.</text>
</comment>
<dbReference type="PANTHER" id="PTHR43311">
    <property type="entry name" value="GLUTAMATE--TRNA LIGASE"/>
    <property type="match status" value="1"/>
</dbReference>
<dbReference type="PROSITE" id="PS00178">
    <property type="entry name" value="AA_TRNA_LIGASE_I"/>
    <property type="match status" value="1"/>
</dbReference>
<gene>
    <name evidence="8" type="primary">gltX</name>
    <name evidence="11" type="ORF">DLJ53_30605</name>
</gene>
<dbReference type="GO" id="GO:0005737">
    <property type="term" value="C:cytoplasm"/>
    <property type="evidence" value="ECO:0007669"/>
    <property type="project" value="UniProtKB-SubCell"/>
</dbReference>
<comment type="similarity">
    <text evidence="1 8">Belongs to the class-I aminoacyl-tRNA synthetase family. Glutamate--tRNA ligase type 1 subfamily.</text>
</comment>
<dbReference type="HAMAP" id="MF_00022">
    <property type="entry name" value="Glu_tRNA_synth_type1"/>
    <property type="match status" value="1"/>
</dbReference>
<dbReference type="AlphaFoldDB" id="A0A8B2NL25"/>
<evidence type="ECO:0000259" key="9">
    <source>
        <dbReference type="Pfam" id="PF00749"/>
    </source>
</evidence>
<dbReference type="GO" id="GO:0005524">
    <property type="term" value="F:ATP binding"/>
    <property type="evidence" value="ECO:0007669"/>
    <property type="project" value="UniProtKB-UniRule"/>
</dbReference>
<dbReference type="InterPro" id="IPR049940">
    <property type="entry name" value="GluQ/Sye"/>
</dbReference>
<keyword evidence="3 8" id="KW-0436">Ligase</keyword>
<dbReference type="InterPro" id="IPR045462">
    <property type="entry name" value="aa-tRNA-synth_I_cd-bd"/>
</dbReference>
<evidence type="ECO:0000256" key="4">
    <source>
        <dbReference type="ARBA" id="ARBA00022741"/>
    </source>
</evidence>
<accession>A0A8B2NL25</accession>
<dbReference type="GO" id="GO:0006424">
    <property type="term" value="P:glutamyl-tRNA aminoacylation"/>
    <property type="evidence" value="ECO:0007669"/>
    <property type="project" value="UniProtKB-UniRule"/>
</dbReference>
<dbReference type="InterPro" id="IPR020751">
    <property type="entry name" value="aa-tRNA-synth_I_codon-bd_sub2"/>
</dbReference>
<dbReference type="Pfam" id="PF19269">
    <property type="entry name" value="Anticodon_2"/>
    <property type="match status" value="1"/>
</dbReference>
<dbReference type="PRINTS" id="PR00987">
    <property type="entry name" value="TRNASYNTHGLU"/>
</dbReference>
<dbReference type="InterPro" id="IPR008925">
    <property type="entry name" value="aa_tRNA-synth_I_cd-bd_sf"/>
</dbReference>
<dbReference type="GO" id="GO:0000049">
    <property type="term" value="F:tRNA binding"/>
    <property type="evidence" value="ECO:0007669"/>
    <property type="project" value="InterPro"/>
</dbReference>
<reference evidence="11 12" key="1">
    <citation type="submission" date="2018-05" db="EMBL/GenBank/DDBJ databases">
        <title>Acuticoccus sediminis sp. nov., isolated from deep-sea sediment of Indian Ocean.</title>
        <authorList>
            <person name="Liu X."/>
            <person name="Lai Q."/>
            <person name="Du Y."/>
            <person name="Sun F."/>
            <person name="Zhang X."/>
            <person name="Wang S."/>
            <person name="Shao Z."/>
        </authorList>
    </citation>
    <scope>NUCLEOTIDE SEQUENCE [LARGE SCALE GENOMIC DNA]</scope>
    <source>
        <strain evidence="11 12">PTG4-2</strain>
    </source>
</reference>
<keyword evidence="12" id="KW-1185">Reference proteome</keyword>
<keyword evidence="7 8" id="KW-0030">Aminoacyl-tRNA synthetase</keyword>
<comment type="function">
    <text evidence="8">Catalyzes the attachment of glutamate to tRNA(Glu) in a two-step reaction: glutamate is first activated by ATP to form Glu-AMP and then transferred to the acceptor end of tRNA(Glu).</text>
</comment>
<evidence type="ECO:0000313" key="11">
    <source>
        <dbReference type="EMBL" id="RAH97027.1"/>
    </source>
</evidence>
<comment type="subcellular location">
    <subcellularLocation>
        <location evidence="8">Cytoplasm</location>
    </subcellularLocation>
</comment>
<organism evidence="11 12">
    <name type="scientific">Acuticoccus sediminis</name>
    <dbReference type="NCBI Taxonomy" id="2184697"/>
    <lineage>
        <taxon>Bacteria</taxon>
        <taxon>Pseudomonadati</taxon>
        <taxon>Pseudomonadota</taxon>
        <taxon>Alphaproteobacteria</taxon>
        <taxon>Hyphomicrobiales</taxon>
        <taxon>Amorphaceae</taxon>
        <taxon>Acuticoccus</taxon>
    </lineage>
</organism>
<feature type="short sequence motif" description="'HIGH' region" evidence="8">
    <location>
        <begin position="9"/>
        <end position="19"/>
    </location>
</feature>
<evidence type="ECO:0000256" key="7">
    <source>
        <dbReference type="ARBA" id="ARBA00023146"/>
    </source>
</evidence>
<dbReference type="EC" id="6.1.1.17" evidence="8"/>
<comment type="subunit">
    <text evidence="8">Monomer.</text>
</comment>
<dbReference type="GO" id="GO:0004818">
    <property type="term" value="F:glutamate-tRNA ligase activity"/>
    <property type="evidence" value="ECO:0007669"/>
    <property type="project" value="UniProtKB-UniRule"/>
</dbReference>
<dbReference type="EMBL" id="QHHQ01000010">
    <property type="protein sequence ID" value="RAH97027.1"/>
    <property type="molecule type" value="Genomic_DNA"/>
</dbReference>
<comment type="catalytic activity">
    <reaction evidence="8">
        <text>tRNA(Glu) + L-glutamate + ATP = L-glutamyl-tRNA(Glu) + AMP + diphosphate</text>
        <dbReference type="Rhea" id="RHEA:23540"/>
        <dbReference type="Rhea" id="RHEA-COMP:9663"/>
        <dbReference type="Rhea" id="RHEA-COMP:9680"/>
        <dbReference type="ChEBI" id="CHEBI:29985"/>
        <dbReference type="ChEBI" id="CHEBI:30616"/>
        <dbReference type="ChEBI" id="CHEBI:33019"/>
        <dbReference type="ChEBI" id="CHEBI:78442"/>
        <dbReference type="ChEBI" id="CHEBI:78520"/>
        <dbReference type="ChEBI" id="CHEBI:456215"/>
        <dbReference type="EC" id="6.1.1.17"/>
    </reaction>
</comment>
<feature type="binding site" evidence="8">
    <location>
        <position position="243"/>
    </location>
    <ligand>
        <name>ATP</name>
        <dbReference type="ChEBI" id="CHEBI:30616"/>
    </ligand>
</feature>
<evidence type="ECO:0000256" key="2">
    <source>
        <dbReference type="ARBA" id="ARBA00022490"/>
    </source>
</evidence>
<proteinExistence type="inferred from homology"/>
<dbReference type="PANTHER" id="PTHR43311:SF2">
    <property type="entry name" value="GLUTAMATE--TRNA LIGASE, MITOCHONDRIAL-RELATED"/>
    <property type="match status" value="1"/>
</dbReference>
<dbReference type="Gene3D" id="3.40.50.620">
    <property type="entry name" value="HUPs"/>
    <property type="match status" value="1"/>
</dbReference>
<name>A0A8B2NL25_9HYPH</name>
<evidence type="ECO:0000256" key="3">
    <source>
        <dbReference type="ARBA" id="ARBA00022598"/>
    </source>
</evidence>
<keyword evidence="6 8" id="KW-0648">Protein biosynthesis</keyword>
<protein>
    <recommendedName>
        <fullName evidence="8">Glutamate--tRNA ligase</fullName>
        <ecNumber evidence="8">6.1.1.17</ecNumber>
    </recommendedName>
    <alternativeName>
        <fullName evidence="8">Glutamyl-tRNA synthetase</fullName>
        <shortName evidence="8">GluRS</shortName>
    </alternativeName>
</protein>
<evidence type="ECO:0000256" key="8">
    <source>
        <dbReference type="HAMAP-Rule" id="MF_00022"/>
    </source>
</evidence>
<comment type="caution">
    <text evidence="11">The sequence shown here is derived from an EMBL/GenBank/DDBJ whole genome shotgun (WGS) entry which is preliminary data.</text>
</comment>
<evidence type="ECO:0000313" key="12">
    <source>
        <dbReference type="Proteomes" id="UP000249590"/>
    </source>
</evidence>
<dbReference type="SUPFAM" id="SSF52374">
    <property type="entry name" value="Nucleotidylyl transferase"/>
    <property type="match status" value="1"/>
</dbReference>
<dbReference type="OrthoDB" id="9807503at2"/>
<dbReference type="SUPFAM" id="SSF48163">
    <property type="entry name" value="An anticodon-binding domain of class I aminoacyl-tRNA synthetases"/>
    <property type="match status" value="1"/>
</dbReference>
<feature type="domain" description="Aminoacyl-tRNA synthetase class I anticodon-binding" evidence="10">
    <location>
        <begin position="371"/>
        <end position="447"/>
    </location>
</feature>
<dbReference type="RefSeq" id="WP_111352135.1">
    <property type="nucleotide sequence ID" value="NZ_QHHQ01000010.1"/>
</dbReference>